<proteinExistence type="predicted"/>
<evidence type="ECO:0000313" key="2">
    <source>
        <dbReference type="Proteomes" id="UP000316882"/>
    </source>
</evidence>
<protein>
    <submittedName>
        <fullName evidence="1">Uncharacterized protein</fullName>
    </submittedName>
</protein>
<gene>
    <name evidence="1" type="ORF">BPA01_54410</name>
</gene>
<sequence length="68" mass="8062">MVDQFQITEEEAVGRINMHWSNTEIMGGCCMVYHESPEFWAYEIYFGSNSRWWARKGDPELKPKPFSL</sequence>
<organism evidence="1 2">
    <name type="scientific">Brevibacillus parabrevis</name>
    <dbReference type="NCBI Taxonomy" id="54914"/>
    <lineage>
        <taxon>Bacteria</taxon>
        <taxon>Bacillati</taxon>
        <taxon>Bacillota</taxon>
        <taxon>Bacilli</taxon>
        <taxon>Bacillales</taxon>
        <taxon>Paenibacillaceae</taxon>
        <taxon>Brevibacillus</taxon>
    </lineage>
</organism>
<evidence type="ECO:0000313" key="1">
    <source>
        <dbReference type="EMBL" id="GEB35861.1"/>
    </source>
</evidence>
<reference evidence="1 2" key="1">
    <citation type="submission" date="2019-06" db="EMBL/GenBank/DDBJ databases">
        <title>Whole genome shotgun sequence of Brevibacillus parabrevis NBRC 12334.</title>
        <authorList>
            <person name="Hosoyama A."/>
            <person name="Uohara A."/>
            <person name="Ohji S."/>
            <person name="Ichikawa N."/>
        </authorList>
    </citation>
    <scope>NUCLEOTIDE SEQUENCE [LARGE SCALE GENOMIC DNA]</scope>
    <source>
        <strain evidence="1 2">NBRC 12334</strain>
    </source>
</reference>
<dbReference type="AlphaFoldDB" id="A0A4Y3PXH3"/>
<dbReference type="Proteomes" id="UP000316882">
    <property type="component" value="Unassembled WGS sequence"/>
</dbReference>
<keyword evidence="2" id="KW-1185">Reference proteome</keyword>
<accession>A0A4Y3PXH3</accession>
<comment type="caution">
    <text evidence="1">The sequence shown here is derived from an EMBL/GenBank/DDBJ whole genome shotgun (WGS) entry which is preliminary data.</text>
</comment>
<name>A0A4Y3PXH3_BREPA</name>
<dbReference type="EMBL" id="BJMH01000061">
    <property type="protein sequence ID" value="GEB35861.1"/>
    <property type="molecule type" value="Genomic_DNA"/>
</dbReference>